<name>A0A8D8J4Z1_CULPI</name>
<organism evidence="2">
    <name type="scientific">Culex pipiens</name>
    <name type="common">House mosquito</name>
    <dbReference type="NCBI Taxonomy" id="7175"/>
    <lineage>
        <taxon>Eukaryota</taxon>
        <taxon>Metazoa</taxon>
        <taxon>Ecdysozoa</taxon>
        <taxon>Arthropoda</taxon>
        <taxon>Hexapoda</taxon>
        <taxon>Insecta</taxon>
        <taxon>Pterygota</taxon>
        <taxon>Neoptera</taxon>
        <taxon>Endopterygota</taxon>
        <taxon>Diptera</taxon>
        <taxon>Nematocera</taxon>
        <taxon>Culicoidea</taxon>
        <taxon>Culicidae</taxon>
        <taxon>Culicinae</taxon>
        <taxon>Culicini</taxon>
        <taxon>Culex</taxon>
        <taxon>Culex</taxon>
    </lineage>
</organism>
<protein>
    <submittedName>
        <fullName evidence="2">(northern house mosquito) hypothetical protein</fullName>
    </submittedName>
</protein>
<dbReference type="AlphaFoldDB" id="A0A8D8J4Z1"/>
<reference evidence="2" key="1">
    <citation type="submission" date="2021-05" db="EMBL/GenBank/DDBJ databases">
        <authorList>
            <person name="Alioto T."/>
            <person name="Alioto T."/>
            <person name="Gomez Garrido J."/>
        </authorList>
    </citation>
    <scope>NUCLEOTIDE SEQUENCE</scope>
</reference>
<sequence>MITELAATITTSNAINAEMLSTRPSLGLAHLSPDESLSAVHERVRESLSASLDRLFSRDANGESALSRKRRGVDSESDPGNVDAQAQDAPLPLTSTPGNTSSQVHEIQLPSTSTQNPPADPMMQRPLSRIPIQALVVLHRQHRLQTLFPGYYFAPWQYPNPIVPWYPPGQQMYQPDTLTWPPVQPQLLLCTEPGSGDDGG</sequence>
<evidence type="ECO:0000256" key="1">
    <source>
        <dbReference type="SAM" id="MobiDB-lite"/>
    </source>
</evidence>
<dbReference type="EMBL" id="HBUE01271059">
    <property type="protein sequence ID" value="CAG6563972.1"/>
    <property type="molecule type" value="Transcribed_RNA"/>
</dbReference>
<proteinExistence type="predicted"/>
<feature type="region of interest" description="Disordered" evidence="1">
    <location>
        <begin position="61"/>
        <end position="121"/>
    </location>
</feature>
<evidence type="ECO:0000313" key="2">
    <source>
        <dbReference type="EMBL" id="CAG6563972.1"/>
    </source>
</evidence>
<dbReference type="EMBL" id="HBUE01165759">
    <property type="protein sequence ID" value="CAG6512511.1"/>
    <property type="molecule type" value="Transcribed_RNA"/>
</dbReference>
<accession>A0A8D8J4Z1</accession>
<feature type="compositionally biased region" description="Polar residues" evidence="1">
    <location>
        <begin position="93"/>
        <end position="117"/>
    </location>
</feature>